<dbReference type="CDD" id="cd05008">
    <property type="entry name" value="SIS_GlmS_GlmD_1"/>
    <property type="match status" value="1"/>
</dbReference>
<evidence type="ECO:0000313" key="7">
    <source>
        <dbReference type="Proteomes" id="UP001173174"/>
    </source>
</evidence>
<dbReference type="GO" id="GO:0006487">
    <property type="term" value="P:protein N-linked glycosylation"/>
    <property type="evidence" value="ECO:0007669"/>
    <property type="project" value="TreeGrafter"/>
</dbReference>
<dbReference type="GO" id="GO:0097367">
    <property type="term" value="F:carbohydrate derivative binding"/>
    <property type="evidence" value="ECO:0007669"/>
    <property type="project" value="InterPro"/>
</dbReference>
<dbReference type="GO" id="GO:0006002">
    <property type="term" value="P:fructose 6-phosphate metabolic process"/>
    <property type="evidence" value="ECO:0007669"/>
    <property type="project" value="TreeGrafter"/>
</dbReference>
<dbReference type="GO" id="GO:0004360">
    <property type="term" value="F:glutamine-fructose-6-phosphate transaminase (isomerizing) activity"/>
    <property type="evidence" value="ECO:0007669"/>
    <property type="project" value="UniProtKB-EC"/>
</dbReference>
<reference evidence="6" key="1">
    <citation type="journal article" date="2023" name="Pathogens">
        <title>Prevalence of Enterococcus spp. and the Whole-Genome Characteristics of Enterococcus faecium and Enterococcus faecalis Strains Isolated from Free-Living Birds in Poland.</title>
        <authorList>
            <person name="Kwit R."/>
            <person name="Zajac M."/>
            <person name="Smialowska-Weglinska A."/>
            <person name="Skarzynska M."/>
            <person name="Bomba A."/>
            <person name="Lalak A."/>
            <person name="Skrzypiec E."/>
            <person name="Wojdat D."/>
            <person name="Koza W."/>
            <person name="Mikos-Wojewoda E."/>
            <person name="Pasim P."/>
            <person name="Skora M."/>
            <person name="Polak M."/>
            <person name="Wiacek J."/>
            <person name="Wasyl D."/>
        </authorList>
    </citation>
    <scope>NUCLEOTIDE SEQUENCE</scope>
    <source>
        <strain evidence="6">691B_2</strain>
    </source>
</reference>
<protein>
    <recommendedName>
        <fullName evidence="3">Glutamine--fructose-6-phosphate aminotransferase [isomerizing]</fullName>
        <ecNumber evidence="2">2.6.1.16</ecNumber>
    </recommendedName>
</protein>
<organism evidence="6 7">
    <name type="scientific">Enterococcus faecalis</name>
    <name type="common">Streptococcus faecalis</name>
    <dbReference type="NCBI Taxonomy" id="1351"/>
    <lineage>
        <taxon>Bacteria</taxon>
        <taxon>Bacillati</taxon>
        <taxon>Bacillota</taxon>
        <taxon>Bacilli</taxon>
        <taxon>Lactobacillales</taxon>
        <taxon>Enterococcaceae</taxon>
        <taxon>Enterococcus</taxon>
    </lineage>
</organism>
<evidence type="ECO:0000256" key="2">
    <source>
        <dbReference type="ARBA" id="ARBA00012916"/>
    </source>
</evidence>
<evidence type="ECO:0000256" key="4">
    <source>
        <dbReference type="ARBA" id="ARBA00022737"/>
    </source>
</evidence>
<dbReference type="AlphaFoldDB" id="A0AAW7KG25"/>
<dbReference type="PANTHER" id="PTHR10937:SF0">
    <property type="entry name" value="GLUTAMINE--FRUCTOSE-6-PHOSPHATE TRANSAMINASE (ISOMERIZING)"/>
    <property type="match status" value="1"/>
</dbReference>
<reference evidence="6" key="2">
    <citation type="submission" date="2023-03" db="EMBL/GenBank/DDBJ databases">
        <authorList>
            <person name="Zajac M."/>
            <person name="Kwit R."/>
            <person name="Wasyl D."/>
        </authorList>
    </citation>
    <scope>NUCLEOTIDE SEQUENCE</scope>
    <source>
        <strain evidence="6">691B_2</strain>
    </source>
</reference>
<proteinExistence type="predicted"/>
<comment type="catalytic activity">
    <reaction evidence="1">
        <text>D-fructose 6-phosphate + L-glutamine = D-glucosamine 6-phosphate + L-glutamate</text>
        <dbReference type="Rhea" id="RHEA:13237"/>
        <dbReference type="ChEBI" id="CHEBI:29985"/>
        <dbReference type="ChEBI" id="CHEBI:58359"/>
        <dbReference type="ChEBI" id="CHEBI:58725"/>
        <dbReference type="ChEBI" id="CHEBI:61527"/>
        <dbReference type="EC" id="2.6.1.16"/>
    </reaction>
</comment>
<sequence length="163" mass="17762">SEFGYNMPILSEKPFFIFLSQSGETADSRQVLVQVNELGHPSLTLTNVAGSTLSREADDTLLLHAGPEIAVASTKAYTAQIAVLAILAKAIGEERQTLAAVSFDVAHELSVVAAVMETLIDEKQQMKALVEDYLTYTRNAFYIGRGVDYYVSMEAALKLKEIS</sequence>
<evidence type="ECO:0000256" key="3">
    <source>
        <dbReference type="ARBA" id="ARBA00016090"/>
    </source>
</evidence>
<dbReference type="PANTHER" id="PTHR10937">
    <property type="entry name" value="GLUCOSAMINE--FRUCTOSE-6-PHOSPHATE AMINOTRANSFERASE, ISOMERIZING"/>
    <property type="match status" value="1"/>
</dbReference>
<evidence type="ECO:0000259" key="5">
    <source>
        <dbReference type="PROSITE" id="PS51464"/>
    </source>
</evidence>
<feature type="domain" description="SIS" evidence="5">
    <location>
        <begin position="1"/>
        <end position="97"/>
    </location>
</feature>
<dbReference type="InterPro" id="IPR035466">
    <property type="entry name" value="GlmS/AgaS_SIS"/>
</dbReference>
<dbReference type="SUPFAM" id="SSF53697">
    <property type="entry name" value="SIS domain"/>
    <property type="match status" value="1"/>
</dbReference>
<dbReference type="PROSITE" id="PS51464">
    <property type="entry name" value="SIS"/>
    <property type="match status" value="1"/>
</dbReference>
<dbReference type="Pfam" id="PF01380">
    <property type="entry name" value="SIS"/>
    <property type="match status" value="1"/>
</dbReference>
<keyword evidence="4" id="KW-0677">Repeat</keyword>
<dbReference type="InterPro" id="IPR001347">
    <property type="entry name" value="SIS_dom"/>
</dbReference>
<dbReference type="RefSeq" id="WP_289870552.1">
    <property type="nucleotide sequence ID" value="NZ_JAREWH010000210.1"/>
</dbReference>
<dbReference type="EMBL" id="JAREWH010000210">
    <property type="protein sequence ID" value="MDN3194116.1"/>
    <property type="molecule type" value="Genomic_DNA"/>
</dbReference>
<gene>
    <name evidence="6" type="ORF">P0E79_16760</name>
</gene>
<feature type="non-terminal residue" evidence="6">
    <location>
        <position position="1"/>
    </location>
</feature>
<evidence type="ECO:0000313" key="6">
    <source>
        <dbReference type="EMBL" id="MDN3194116.1"/>
    </source>
</evidence>
<dbReference type="GO" id="GO:0006047">
    <property type="term" value="P:UDP-N-acetylglucosamine metabolic process"/>
    <property type="evidence" value="ECO:0007669"/>
    <property type="project" value="TreeGrafter"/>
</dbReference>
<feature type="non-terminal residue" evidence="6">
    <location>
        <position position="163"/>
    </location>
</feature>
<name>A0AAW7KG25_ENTFL</name>
<evidence type="ECO:0000256" key="1">
    <source>
        <dbReference type="ARBA" id="ARBA00001031"/>
    </source>
</evidence>
<dbReference type="Proteomes" id="UP001173174">
    <property type="component" value="Unassembled WGS sequence"/>
</dbReference>
<accession>A0AAW7KG25</accession>
<dbReference type="Gene3D" id="3.40.50.10490">
    <property type="entry name" value="Glucose-6-phosphate isomerase like protein, domain 1"/>
    <property type="match status" value="2"/>
</dbReference>
<comment type="caution">
    <text evidence="6">The sequence shown here is derived from an EMBL/GenBank/DDBJ whole genome shotgun (WGS) entry which is preliminary data.</text>
</comment>
<dbReference type="EC" id="2.6.1.16" evidence="2"/>
<dbReference type="GO" id="GO:0005829">
    <property type="term" value="C:cytosol"/>
    <property type="evidence" value="ECO:0007669"/>
    <property type="project" value="TreeGrafter"/>
</dbReference>
<dbReference type="InterPro" id="IPR046348">
    <property type="entry name" value="SIS_dom_sf"/>
</dbReference>